<dbReference type="PROSITE" id="PS50231">
    <property type="entry name" value="RICIN_B_LECTIN"/>
    <property type="match status" value="1"/>
</dbReference>
<accession>T0RAL2</accession>
<dbReference type="Proteomes" id="UP000030762">
    <property type="component" value="Unassembled WGS sequence"/>
</dbReference>
<reference evidence="1 2" key="1">
    <citation type="submission" date="2012-04" db="EMBL/GenBank/DDBJ databases">
        <title>The Genome Sequence of Saprolegnia declina VS20.</title>
        <authorList>
            <consortium name="The Broad Institute Genome Sequencing Platform"/>
            <person name="Russ C."/>
            <person name="Nusbaum C."/>
            <person name="Tyler B."/>
            <person name="van West P."/>
            <person name="Dieguez-Uribeondo J."/>
            <person name="de Bruijn I."/>
            <person name="Tripathy S."/>
            <person name="Jiang R."/>
            <person name="Young S.K."/>
            <person name="Zeng Q."/>
            <person name="Gargeya S."/>
            <person name="Fitzgerald M."/>
            <person name="Haas B."/>
            <person name="Abouelleil A."/>
            <person name="Alvarado L."/>
            <person name="Arachchi H.M."/>
            <person name="Berlin A."/>
            <person name="Chapman S.B."/>
            <person name="Goldberg J."/>
            <person name="Griggs A."/>
            <person name="Gujja S."/>
            <person name="Hansen M."/>
            <person name="Howarth C."/>
            <person name="Imamovic A."/>
            <person name="Larimer J."/>
            <person name="McCowen C."/>
            <person name="Montmayeur A."/>
            <person name="Murphy C."/>
            <person name="Neiman D."/>
            <person name="Pearson M."/>
            <person name="Priest M."/>
            <person name="Roberts A."/>
            <person name="Saif S."/>
            <person name="Shea T."/>
            <person name="Sisk P."/>
            <person name="Sykes S."/>
            <person name="Wortman J."/>
            <person name="Nusbaum C."/>
            <person name="Birren B."/>
        </authorList>
    </citation>
    <scope>NUCLEOTIDE SEQUENCE [LARGE SCALE GENOMIC DNA]</scope>
    <source>
        <strain evidence="1 2">VS20</strain>
    </source>
</reference>
<feature type="non-terminal residue" evidence="1">
    <location>
        <position position="1"/>
    </location>
</feature>
<keyword evidence="2" id="KW-1185">Reference proteome</keyword>
<dbReference type="InterPro" id="IPR035992">
    <property type="entry name" value="Ricin_B-like_lectins"/>
</dbReference>
<dbReference type="CDD" id="cd00161">
    <property type="entry name" value="beta-trefoil_Ricin-like"/>
    <property type="match status" value="1"/>
</dbReference>
<dbReference type="RefSeq" id="XP_008620012.1">
    <property type="nucleotide sequence ID" value="XM_008621790.1"/>
</dbReference>
<proteinExistence type="predicted"/>
<dbReference type="EMBL" id="JH767227">
    <property type="protein sequence ID" value="EQC26582.1"/>
    <property type="molecule type" value="Genomic_DNA"/>
</dbReference>
<organism evidence="1 2">
    <name type="scientific">Saprolegnia diclina (strain VS20)</name>
    <dbReference type="NCBI Taxonomy" id="1156394"/>
    <lineage>
        <taxon>Eukaryota</taxon>
        <taxon>Sar</taxon>
        <taxon>Stramenopiles</taxon>
        <taxon>Oomycota</taxon>
        <taxon>Saprolegniomycetes</taxon>
        <taxon>Saprolegniales</taxon>
        <taxon>Saprolegniaceae</taxon>
        <taxon>Saprolegnia</taxon>
    </lineage>
</organism>
<dbReference type="InParanoid" id="T0RAL2"/>
<evidence type="ECO:0000313" key="2">
    <source>
        <dbReference type="Proteomes" id="UP000030762"/>
    </source>
</evidence>
<dbReference type="AlphaFoldDB" id="T0RAL2"/>
<dbReference type="VEuPathDB" id="FungiDB:SDRG_15612"/>
<gene>
    <name evidence="1" type="ORF">SDRG_15612</name>
</gene>
<evidence type="ECO:0000313" key="1">
    <source>
        <dbReference type="EMBL" id="EQC26582.1"/>
    </source>
</evidence>
<dbReference type="GeneID" id="19956339"/>
<dbReference type="SUPFAM" id="SSF50370">
    <property type="entry name" value="Ricin B-like lectins"/>
    <property type="match status" value="1"/>
</dbReference>
<name>T0RAL2_SAPDV</name>
<sequence>NQKWIVGNGQIKHATHPNLCLDVDPTDANSAAQVWTCYANAINQRFSVVAFE</sequence>
<dbReference type="OMA" id="QRWTIAN"/>
<dbReference type="OrthoDB" id="73970at2759"/>
<protein>
    <submittedName>
        <fullName evidence="1">Uncharacterized protein</fullName>
    </submittedName>
</protein>
<dbReference type="Gene3D" id="2.80.10.50">
    <property type="match status" value="1"/>
</dbReference>